<feature type="transmembrane region" description="Helical" evidence="7">
    <location>
        <begin position="12"/>
        <end position="32"/>
    </location>
</feature>
<protein>
    <submittedName>
        <fullName evidence="9">Probable metabolite transport protein</fullName>
    </submittedName>
</protein>
<evidence type="ECO:0000256" key="5">
    <source>
        <dbReference type="ARBA" id="ARBA00022989"/>
    </source>
</evidence>
<evidence type="ECO:0000313" key="10">
    <source>
        <dbReference type="Proteomes" id="UP000837801"/>
    </source>
</evidence>
<comment type="similarity">
    <text evidence="2">Belongs to the major facilitator superfamily. Sugar transporter (TC 2.A.1.1) family.</text>
</comment>
<feature type="transmembrane region" description="Helical" evidence="7">
    <location>
        <begin position="322"/>
        <end position="344"/>
    </location>
</feature>
<feature type="transmembrane region" description="Helical" evidence="7">
    <location>
        <begin position="387"/>
        <end position="406"/>
    </location>
</feature>
<evidence type="ECO:0000259" key="8">
    <source>
        <dbReference type="PROSITE" id="PS50850"/>
    </source>
</evidence>
<organism evidence="9 10">
    <name type="scientific">[Candida] railenensis</name>
    <dbReference type="NCBI Taxonomy" id="45579"/>
    <lineage>
        <taxon>Eukaryota</taxon>
        <taxon>Fungi</taxon>
        <taxon>Dikarya</taxon>
        <taxon>Ascomycota</taxon>
        <taxon>Saccharomycotina</taxon>
        <taxon>Pichiomycetes</taxon>
        <taxon>Debaryomycetaceae</taxon>
        <taxon>Kurtzmaniella</taxon>
    </lineage>
</organism>
<keyword evidence="6 7" id="KW-0472">Membrane</keyword>
<dbReference type="PANTHER" id="PTHR23503">
    <property type="entry name" value="SOLUTE CARRIER FAMILY 2"/>
    <property type="match status" value="1"/>
</dbReference>
<feature type="transmembrane region" description="Helical" evidence="7">
    <location>
        <begin position="193"/>
        <end position="215"/>
    </location>
</feature>
<keyword evidence="10" id="KW-1185">Reference proteome</keyword>
<dbReference type="InterPro" id="IPR005828">
    <property type="entry name" value="MFS_sugar_transport-like"/>
</dbReference>
<feature type="transmembrane region" description="Helical" evidence="7">
    <location>
        <begin position="478"/>
        <end position="497"/>
    </location>
</feature>
<evidence type="ECO:0000256" key="2">
    <source>
        <dbReference type="ARBA" id="ARBA00010992"/>
    </source>
</evidence>
<dbReference type="AlphaFoldDB" id="A0A9P0VY27"/>
<dbReference type="PANTHER" id="PTHR23503:SF8">
    <property type="entry name" value="FACILITATED GLUCOSE TRANSPORTER PROTEIN 1"/>
    <property type="match status" value="1"/>
</dbReference>
<feature type="transmembrane region" description="Helical" evidence="7">
    <location>
        <begin position="356"/>
        <end position="375"/>
    </location>
</feature>
<gene>
    <name evidence="9" type="ORF">CLIB1423_05S06678</name>
</gene>
<evidence type="ECO:0000256" key="1">
    <source>
        <dbReference type="ARBA" id="ARBA00004141"/>
    </source>
</evidence>
<dbReference type="GO" id="GO:0015149">
    <property type="term" value="F:hexose transmembrane transporter activity"/>
    <property type="evidence" value="ECO:0007669"/>
    <property type="project" value="TreeGrafter"/>
</dbReference>
<dbReference type="OrthoDB" id="4540492at2759"/>
<feature type="transmembrane region" description="Helical" evidence="7">
    <location>
        <begin position="74"/>
        <end position="95"/>
    </location>
</feature>
<evidence type="ECO:0000313" key="9">
    <source>
        <dbReference type="EMBL" id="CAH2352146.1"/>
    </source>
</evidence>
<comment type="caution">
    <text evidence="9">The sequence shown here is derived from an EMBL/GenBank/DDBJ whole genome shotgun (WGS) entry which is preliminary data.</text>
</comment>
<name>A0A9P0VY27_9ASCO</name>
<evidence type="ECO:0000256" key="6">
    <source>
        <dbReference type="ARBA" id="ARBA00023136"/>
    </source>
</evidence>
<dbReference type="PRINTS" id="PR00171">
    <property type="entry name" value="SUGRTRNSPORT"/>
</dbReference>
<dbReference type="InterPro" id="IPR045263">
    <property type="entry name" value="GLUT"/>
</dbReference>
<dbReference type="InterPro" id="IPR005829">
    <property type="entry name" value="Sugar_transporter_CS"/>
</dbReference>
<keyword evidence="5 7" id="KW-1133">Transmembrane helix</keyword>
<feature type="transmembrane region" description="Helical" evidence="7">
    <location>
        <begin position="165"/>
        <end position="187"/>
    </location>
</feature>
<dbReference type="SUPFAM" id="SSF103473">
    <property type="entry name" value="MFS general substrate transporter"/>
    <property type="match status" value="1"/>
</dbReference>
<sequence length="517" mass="56456">MTLTTPHNVTGSLAWATFIACLSTLQFGFHLAELNAPEAILSCQFHKRGPYESYEETIWSSFGRDQCLKMSSGGIATITTMFTVGGFVSSIILGSSKISTAFGRKKVSIINSLLFCLGSFSMAMSNKLWMFNLGRFVTGLAGGSSLVVSPILINELTPINHRGFLGSILQLAVAIGILMAQIVGYFWSNDQEWRSIFLFASGIGLFQFVILFTTVESPKWLIINKGEVKKAKSILRNLRTDHDAANHEINHWRRLSIHADVSECKAGETSALLDGPVSESSSSSTSGFIPLTRTVSRRGSIDPSHITIGDFLSIKKYAPERWAIFGLMSGQQLCGINAITFYGVRVLRDIVPEGTNVLAITCSLSICNALSALCISPFVDTLGRKKLLMYSVSIMGLSAVGISIGLTHNIDYLAAGGCFVFNIGYSIGLAPIPFLMISELASHEALSAAQSCGTALNWASNITIAFFFPILSDSIGGYIFYVFFFICAFYVTFYAKFLPETLGYSSSEEVWRDFRKE</sequence>
<dbReference type="InterPro" id="IPR036259">
    <property type="entry name" value="MFS_trans_sf"/>
</dbReference>
<feature type="transmembrane region" description="Helical" evidence="7">
    <location>
        <begin position="412"/>
        <end position="435"/>
    </location>
</feature>
<dbReference type="Gene3D" id="1.20.1250.20">
    <property type="entry name" value="MFS general substrate transporter like domains"/>
    <property type="match status" value="1"/>
</dbReference>
<dbReference type="PROSITE" id="PS00217">
    <property type="entry name" value="SUGAR_TRANSPORT_2"/>
    <property type="match status" value="1"/>
</dbReference>
<proteinExistence type="inferred from homology"/>
<dbReference type="EMBL" id="CAKXYY010000005">
    <property type="protein sequence ID" value="CAH2352146.1"/>
    <property type="molecule type" value="Genomic_DNA"/>
</dbReference>
<dbReference type="GO" id="GO:0016020">
    <property type="term" value="C:membrane"/>
    <property type="evidence" value="ECO:0007669"/>
    <property type="project" value="UniProtKB-SubCell"/>
</dbReference>
<keyword evidence="4 7" id="KW-0812">Transmembrane</keyword>
<evidence type="ECO:0000256" key="4">
    <source>
        <dbReference type="ARBA" id="ARBA00022692"/>
    </source>
</evidence>
<reference evidence="9" key="1">
    <citation type="submission" date="2022-03" db="EMBL/GenBank/DDBJ databases">
        <authorList>
            <person name="Legras J.-L."/>
            <person name="Devillers H."/>
            <person name="Grondin C."/>
        </authorList>
    </citation>
    <scope>NUCLEOTIDE SEQUENCE</scope>
    <source>
        <strain evidence="9">CLIB 1423</strain>
    </source>
</reference>
<dbReference type="Proteomes" id="UP000837801">
    <property type="component" value="Unassembled WGS sequence"/>
</dbReference>
<dbReference type="PROSITE" id="PS50850">
    <property type="entry name" value="MFS"/>
    <property type="match status" value="1"/>
</dbReference>
<accession>A0A9P0VY27</accession>
<dbReference type="Pfam" id="PF00083">
    <property type="entry name" value="Sugar_tr"/>
    <property type="match status" value="2"/>
</dbReference>
<evidence type="ECO:0000256" key="3">
    <source>
        <dbReference type="ARBA" id="ARBA00022448"/>
    </source>
</evidence>
<dbReference type="InterPro" id="IPR020846">
    <property type="entry name" value="MFS_dom"/>
</dbReference>
<keyword evidence="3" id="KW-0813">Transport</keyword>
<dbReference type="InterPro" id="IPR003663">
    <property type="entry name" value="Sugar/inositol_transpt"/>
</dbReference>
<feature type="transmembrane region" description="Helical" evidence="7">
    <location>
        <begin position="136"/>
        <end position="153"/>
    </location>
</feature>
<feature type="domain" description="Major facilitator superfamily (MFS) profile" evidence="8">
    <location>
        <begin position="16"/>
        <end position="502"/>
    </location>
</feature>
<evidence type="ECO:0000256" key="7">
    <source>
        <dbReference type="SAM" id="Phobius"/>
    </source>
</evidence>
<comment type="subcellular location">
    <subcellularLocation>
        <location evidence="1">Membrane</location>
        <topology evidence="1">Multi-pass membrane protein</topology>
    </subcellularLocation>
</comment>